<dbReference type="EC" id="1.1.1.53" evidence="3"/>
<name>A0A1Y5T162_9RHOB</name>
<dbReference type="RefSeq" id="WP_085837075.1">
    <property type="nucleotide sequence ID" value="NZ_FWFS01000008.1"/>
</dbReference>
<reference evidence="3 4" key="1">
    <citation type="submission" date="2017-03" db="EMBL/GenBank/DDBJ databases">
        <authorList>
            <person name="Afonso C.L."/>
            <person name="Miller P.J."/>
            <person name="Scott M.A."/>
            <person name="Spackman E."/>
            <person name="Goraichik I."/>
            <person name="Dimitrov K.M."/>
            <person name="Suarez D.L."/>
            <person name="Swayne D.E."/>
        </authorList>
    </citation>
    <scope>NUCLEOTIDE SEQUENCE [LARGE SCALE GENOMIC DNA]</scope>
    <source>
        <strain evidence="3 4">CECT 8620</strain>
    </source>
</reference>
<dbReference type="OrthoDB" id="9797020at2"/>
<organism evidence="3 4">
    <name type="scientific">Aquimixticola soesokkakensis</name>
    <dbReference type="NCBI Taxonomy" id="1519096"/>
    <lineage>
        <taxon>Bacteria</taxon>
        <taxon>Pseudomonadati</taxon>
        <taxon>Pseudomonadota</taxon>
        <taxon>Alphaproteobacteria</taxon>
        <taxon>Rhodobacterales</taxon>
        <taxon>Paracoccaceae</taxon>
        <taxon>Aquimixticola</taxon>
    </lineage>
</organism>
<sequence length="245" mass="25438">MNVEGKVVLISGAARGMGATEARDFAAAGARLVLGDVLEDEVRTLVAEIGTDAAVAVRLDVTKAADWQAAVDAAQARFGRLDVLVNNAGILRFSDILSCSDEEWEQVIGINLSGTFKGIRAVVPLMEAGGGGSIVNISSTSGLKGFSGVPAYIASKFGIRGLTKAAAVELASKGIRVNSVHPGNINTDMVDGLYADYRHVPMNRVGEPGEISKLVMFLASEDSSFSTGAEFVADGGETSGMPNLF</sequence>
<accession>A0A1Y5T162</accession>
<dbReference type="InterPro" id="IPR002347">
    <property type="entry name" value="SDR_fam"/>
</dbReference>
<gene>
    <name evidence="3" type="primary">fabG3</name>
    <name evidence="3" type="ORF">AQS8620_02363</name>
</gene>
<dbReference type="InterPro" id="IPR036291">
    <property type="entry name" value="NAD(P)-bd_dom_sf"/>
</dbReference>
<dbReference type="Gene3D" id="3.40.50.720">
    <property type="entry name" value="NAD(P)-binding Rossmann-like Domain"/>
    <property type="match status" value="1"/>
</dbReference>
<dbReference type="Proteomes" id="UP000193862">
    <property type="component" value="Unassembled WGS sequence"/>
</dbReference>
<dbReference type="SUPFAM" id="SSF51735">
    <property type="entry name" value="NAD(P)-binding Rossmann-fold domains"/>
    <property type="match status" value="1"/>
</dbReference>
<proteinExistence type="inferred from homology"/>
<dbReference type="PANTHER" id="PTHR24321:SF8">
    <property type="entry name" value="ESTRADIOL 17-BETA-DEHYDROGENASE 8-RELATED"/>
    <property type="match status" value="1"/>
</dbReference>
<dbReference type="PRINTS" id="PR00080">
    <property type="entry name" value="SDRFAMILY"/>
</dbReference>
<dbReference type="AlphaFoldDB" id="A0A1Y5T162"/>
<dbReference type="FunFam" id="3.40.50.720:FF:000084">
    <property type="entry name" value="Short-chain dehydrogenase reductase"/>
    <property type="match status" value="1"/>
</dbReference>
<dbReference type="PANTHER" id="PTHR24321">
    <property type="entry name" value="DEHYDROGENASES, SHORT CHAIN"/>
    <property type="match status" value="1"/>
</dbReference>
<keyword evidence="2 3" id="KW-0560">Oxidoreductase</keyword>
<dbReference type="EMBL" id="FWFS01000008">
    <property type="protein sequence ID" value="SLN53815.1"/>
    <property type="molecule type" value="Genomic_DNA"/>
</dbReference>
<protein>
    <submittedName>
        <fullName evidence="3">3-alpha-(Or 20-beta)-hydroxysteroid dehydrogenase</fullName>
        <ecNumber evidence="3">1.1.1.53</ecNumber>
    </submittedName>
</protein>
<dbReference type="GO" id="GO:0047044">
    <property type="term" value="F:androstan-3-alpha,17-beta-diol dehydrogenase (NAD+) activity"/>
    <property type="evidence" value="ECO:0007669"/>
    <property type="project" value="UniProtKB-EC"/>
</dbReference>
<keyword evidence="4" id="KW-1185">Reference proteome</keyword>
<dbReference type="Pfam" id="PF13561">
    <property type="entry name" value="adh_short_C2"/>
    <property type="match status" value="1"/>
</dbReference>
<evidence type="ECO:0000313" key="3">
    <source>
        <dbReference type="EMBL" id="SLN53815.1"/>
    </source>
</evidence>
<dbReference type="PRINTS" id="PR00081">
    <property type="entry name" value="GDHRDH"/>
</dbReference>
<evidence type="ECO:0000256" key="1">
    <source>
        <dbReference type="ARBA" id="ARBA00006484"/>
    </source>
</evidence>
<evidence type="ECO:0000256" key="2">
    <source>
        <dbReference type="ARBA" id="ARBA00023002"/>
    </source>
</evidence>
<comment type="similarity">
    <text evidence="1">Belongs to the short-chain dehydrogenases/reductases (SDR) family.</text>
</comment>
<evidence type="ECO:0000313" key="4">
    <source>
        <dbReference type="Proteomes" id="UP000193862"/>
    </source>
</evidence>